<organism evidence="2 3">
    <name type="scientific">Pirellulimonas nuda</name>
    <dbReference type="NCBI Taxonomy" id="2528009"/>
    <lineage>
        <taxon>Bacteria</taxon>
        <taxon>Pseudomonadati</taxon>
        <taxon>Planctomycetota</taxon>
        <taxon>Planctomycetia</taxon>
        <taxon>Pirellulales</taxon>
        <taxon>Lacipirellulaceae</taxon>
        <taxon>Pirellulimonas</taxon>
    </lineage>
</organism>
<dbReference type="AlphaFoldDB" id="A0A518DJZ7"/>
<keyword evidence="1" id="KW-1133">Transmembrane helix</keyword>
<dbReference type="RefSeq" id="WP_145291932.1">
    <property type="nucleotide sequence ID" value="NZ_CP036291.1"/>
</dbReference>
<sequence length="181" mass="18942">MADTRSDKKHASNPFQTLARAVIMMGTLVVGALAWCVYGPPPEQLAPLLNKANQLVNQALRGDASGPAGAPHSDTLAAWDDPEAALKMLPTDAWPSAPELAAAPALAGDPALGAPIRQLEELGAHEVAVDAWGQSGLYRCRCVVPVAGSVDFLRNFDAVESTADLAAQRVAADIRAWQAGR</sequence>
<gene>
    <name evidence="2" type="ORF">Pla175_52170</name>
</gene>
<dbReference type="OrthoDB" id="285677at2"/>
<dbReference type="KEGG" id="pnd:Pla175_52170"/>
<keyword evidence="1" id="KW-0472">Membrane</keyword>
<dbReference type="Proteomes" id="UP000317429">
    <property type="component" value="Chromosome"/>
</dbReference>
<keyword evidence="3" id="KW-1185">Reference proteome</keyword>
<evidence type="ECO:0000313" key="3">
    <source>
        <dbReference type="Proteomes" id="UP000317429"/>
    </source>
</evidence>
<evidence type="ECO:0000313" key="2">
    <source>
        <dbReference type="EMBL" id="QDU91786.1"/>
    </source>
</evidence>
<keyword evidence="1" id="KW-0812">Transmembrane</keyword>
<reference evidence="2 3" key="1">
    <citation type="submission" date="2019-02" db="EMBL/GenBank/DDBJ databases">
        <title>Deep-cultivation of Planctomycetes and their phenomic and genomic characterization uncovers novel biology.</title>
        <authorList>
            <person name="Wiegand S."/>
            <person name="Jogler M."/>
            <person name="Boedeker C."/>
            <person name="Pinto D."/>
            <person name="Vollmers J."/>
            <person name="Rivas-Marin E."/>
            <person name="Kohn T."/>
            <person name="Peeters S.H."/>
            <person name="Heuer A."/>
            <person name="Rast P."/>
            <person name="Oberbeckmann S."/>
            <person name="Bunk B."/>
            <person name="Jeske O."/>
            <person name="Meyerdierks A."/>
            <person name="Storesund J.E."/>
            <person name="Kallscheuer N."/>
            <person name="Luecker S."/>
            <person name="Lage O.M."/>
            <person name="Pohl T."/>
            <person name="Merkel B.J."/>
            <person name="Hornburger P."/>
            <person name="Mueller R.-W."/>
            <person name="Bruemmer F."/>
            <person name="Labrenz M."/>
            <person name="Spormann A.M."/>
            <person name="Op den Camp H."/>
            <person name="Overmann J."/>
            <person name="Amann R."/>
            <person name="Jetten M.S.M."/>
            <person name="Mascher T."/>
            <person name="Medema M.H."/>
            <person name="Devos D.P."/>
            <person name="Kaster A.-K."/>
            <person name="Ovreas L."/>
            <person name="Rohde M."/>
            <person name="Galperin M.Y."/>
            <person name="Jogler C."/>
        </authorList>
    </citation>
    <scope>NUCLEOTIDE SEQUENCE [LARGE SCALE GENOMIC DNA]</scope>
    <source>
        <strain evidence="2 3">Pla175</strain>
    </source>
</reference>
<protein>
    <submittedName>
        <fullName evidence="2">Uncharacterized protein</fullName>
    </submittedName>
</protein>
<evidence type="ECO:0000256" key="1">
    <source>
        <dbReference type="SAM" id="Phobius"/>
    </source>
</evidence>
<accession>A0A518DJZ7</accession>
<proteinExistence type="predicted"/>
<name>A0A518DJZ7_9BACT</name>
<feature type="transmembrane region" description="Helical" evidence="1">
    <location>
        <begin position="21"/>
        <end position="40"/>
    </location>
</feature>
<dbReference type="EMBL" id="CP036291">
    <property type="protein sequence ID" value="QDU91786.1"/>
    <property type="molecule type" value="Genomic_DNA"/>
</dbReference>